<dbReference type="Gene3D" id="3.40.33.10">
    <property type="entry name" value="CAP"/>
    <property type="match status" value="1"/>
</dbReference>
<organism evidence="4 5">
    <name type="scientific">Cryptosporangium japonicum</name>
    <dbReference type="NCBI Taxonomy" id="80872"/>
    <lineage>
        <taxon>Bacteria</taxon>
        <taxon>Bacillati</taxon>
        <taxon>Actinomycetota</taxon>
        <taxon>Actinomycetes</taxon>
        <taxon>Cryptosporangiales</taxon>
        <taxon>Cryptosporangiaceae</taxon>
        <taxon>Cryptosporangium</taxon>
    </lineage>
</organism>
<dbReference type="CDD" id="cd05379">
    <property type="entry name" value="CAP_bacterial"/>
    <property type="match status" value="1"/>
</dbReference>
<comment type="caution">
    <text evidence="4">The sequence shown here is derived from an EMBL/GenBank/DDBJ whole genome shotgun (WGS) entry which is preliminary data.</text>
</comment>
<dbReference type="RefSeq" id="WP_344652591.1">
    <property type="nucleotide sequence ID" value="NZ_BAAAGX010000028.1"/>
</dbReference>
<dbReference type="PANTHER" id="PTHR31157:SF1">
    <property type="entry name" value="SCP DOMAIN-CONTAINING PROTEIN"/>
    <property type="match status" value="1"/>
</dbReference>
<dbReference type="PANTHER" id="PTHR31157">
    <property type="entry name" value="SCP DOMAIN-CONTAINING PROTEIN"/>
    <property type="match status" value="1"/>
</dbReference>
<dbReference type="EMBL" id="BAAAGX010000028">
    <property type="protein sequence ID" value="GAA0267745.1"/>
    <property type="molecule type" value="Genomic_DNA"/>
</dbReference>
<evidence type="ECO:0000259" key="3">
    <source>
        <dbReference type="Pfam" id="PF00188"/>
    </source>
</evidence>
<dbReference type="Proteomes" id="UP001500967">
    <property type="component" value="Unassembled WGS sequence"/>
</dbReference>
<accession>A0ABP3EP89</accession>
<evidence type="ECO:0000256" key="1">
    <source>
        <dbReference type="SAM" id="MobiDB-lite"/>
    </source>
</evidence>
<proteinExistence type="predicted"/>
<gene>
    <name evidence="4" type="ORF">GCM10009539_63240</name>
</gene>
<evidence type="ECO:0000313" key="4">
    <source>
        <dbReference type="EMBL" id="GAA0267745.1"/>
    </source>
</evidence>
<evidence type="ECO:0000313" key="5">
    <source>
        <dbReference type="Proteomes" id="UP001500967"/>
    </source>
</evidence>
<evidence type="ECO:0000256" key="2">
    <source>
        <dbReference type="SAM" id="SignalP"/>
    </source>
</evidence>
<dbReference type="InterPro" id="IPR035940">
    <property type="entry name" value="CAP_sf"/>
</dbReference>
<keyword evidence="2" id="KW-0732">Signal</keyword>
<reference evidence="5" key="1">
    <citation type="journal article" date="2019" name="Int. J. Syst. Evol. Microbiol.">
        <title>The Global Catalogue of Microorganisms (GCM) 10K type strain sequencing project: providing services to taxonomists for standard genome sequencing and annotation.</title>
        <authorList>
            <consortium name="The Broad Institute Genomics Platform"/>
            <consortium name="The Broad Institute Genome Sequencing Center for Infectious Disease"/>
            <person name="Wu L."/>
            <person name="Ma J."/>
        </authorList>
    </citation>
    <scope>NUCLEOTIDE SEQUENCE [LARGE SCALE GENOMIC DNA]</scope>
    <source>
        <strain evidence="5">JCM 10425</strain>
    </source>
</reference>
<feature type="domain" description="SCP" evidence="3">
    <location>
        <begin position="118"/>
        <end position="247"/>
    </location>
</feature>
<dbReference type="SUPFAM" id="SSF55797">
    <property type="entry name" value="PR-1-like"/>
    <property type="match status" value="1"/>
</dbReference>
<keyword evidence="5" id="KW-1185">Reference proteome</keyword>
<protein>
    <recommendedName>
        <fullName evidence="3">SCP domain-containing protein</fullName>
    </recommendedName>
</protein>
<dbReference type="InterPro" id="IPR014044">
    <property type="entry name" value="CAP_dom"/>
</dbReference>
<name>A0ABP3EP89_9ACTN</name>
<dbReference type="Pfam" id="PF00188">
    <property type="entry name" value="CAP"/>
    <property type="match status" value="1"/>
</dbReference>
<sequence length="249" mass="25788">MRTTVGKKIVFGIVAASVFTTMAVGAGSAASAAPLPAGGYDRYASQYQYDDEYYGPWGGPRYTRPAKPVTTAPVTRPTTPTAPATTAPSTTAPATSAPVGSTANTTTAVSAPVQAVLTQINKVRAANGAKALTLNNQLTAAAHQHNLTMAGGCGLSHQCANEGNAGTRISAQGLKWSAWAENIGYGSTTASTDAAHTATATRITQSMIDEVAPNDGHRRNILNPSMGRIGIDLYRDAKGTLWMTQDFSN</sequence>
<feature type="signal peptide" evidence="2">
    <location>
        <begin position="1"/>
        <end position="26"/>
    </location>
</feature>
<feature type="region of interest" description="Disordered" evidence="1">
    <location>
        <begin position="64"/>
        <end position="103"/>
    </location>
</feature>
<feature type="chain" id="PRO_5046216924" description="SCP domain-containing protein" evidence="2">
    <location>
        <begin position="27"/>
        <end position="249"/>
    </location>
</feature>